<dbReference type="GO" id="GO:0016020">
    <property type="term" value="C:membrane"/>
    <property type="evidence" value="ECO:0007669"/>
    <property type="project" value="UniProtKB-SubCell"/>
</dbReference>
<dbReference type="OrthoDB" id="312527at2759"/>
<feature type="transmembrane region" description="Helical" evidence="8">
    <location>
        <begin position="251"/>
        <end position="268"/>
    </location>
</feature>
<evidence type="ECO:0000256" key="4">
    <source>
        <dbReference type="ARBA" id="ARBA00022989"/>
    </source>
</evidence>
<dbReference type="EMBL" id="MPUH01000593">
    <property type="protein sequence ID" value="OMJ77100.1"/>
    <property type="molecule type" value="Genomic_DNA"/>
</dbReference>
<evidence type="ECO:0000259" key="9">
    <source>
        <dbReference type="PROSITE" id="PS50042"/>
    </source>
</evidence>
<evidence type="ECO:0000256" key="8">
    <source>
        <dbReference type="SAM" id="Phobius"/>
    </source>
</evidence>
<reference evidence="10 11" key="1">
    <citation type="submission" date="2016-11" db="EMBL/GenBank/DDBJ databases">
        <title>The macronuclear genome of Stentor coeruleus: a giant cell with tiny introns.</title>
        <authorList>
            <person name="Slabodnick M."/>
            <person name="Ruby J.G."/>
            <person name="Reiff S.B."/>
            <person name="Swart E.C."/>
            <person name="Gosai S."/>
            <person name="Prabakaran S."/>
            <person name="Witkowska E."/>
            <person name="Larue G.E."/>
            <person name="Fisher S."/>
            <person name="Freeman R.M."/>
            <person name="Gunawardena J."/>
            <person name="Chu W."/>
            <person name="Stover N.A."/>
            <person name="Gregory B.D."/>
            <person name="Nowacki M."/>
            <person name="Derisi J."/>
            <person name="Roy S.W."/>
            <person name="Marshall W.F."/>
            <person name="Sood P."/>
        </authorList>
    </citation>
    <scope>NUCLEOTIDE SEQUENCE [LARGE SCALE GENOMIC DNA]</scope>
    <source>
        <strain evidence="10">WM001</strain>
    </source>
</reference>
<dbReference type="Proteomes" id="UP000187209">
    <property type="component" value="Unassembled WGS sequence"/>
</dbReference>
<dbReference type="GO" id="GO:0005249">
    <property type="term" value="F:voltage-gated potassium channel activity"/>
    <property type="evidence" value="ECO:0007669"/>
    <property type="project" value="InterPro"/>
</dbReference>
<evidence type="ECO:0000256" key="5">
    <source>
        <dbReference type="ARBA" id="ARBA00023065"/>
    </source>
</evidence>
<feature type="domain" description="Cyclic nucleotide-binding" evidence="9">
    <location>
        <begin position="382"/>
        <end position="488"/>
    </location>
</feature>
<evidence type="ECO:0000256" key="3">
    <source>
        <dbReference type="ARBA" id="ARBA00022692"/>
    </source>
</evidence>
<dbReference type="FunFam" id="1.10.287.70:FF:000123">
    <property type="entry name" value="Potassium channel KAT3"/>
    <property type="match status" value="1"/>
</dbReference>
<dbReference type="InterPro" id="IPR000595">
    <property type="entry name" value="cNMP-bd_dom"/>
</dbReference>
<organism evidence="10 11">
    <name type="scientific">Stentor coeruleus</name>
    <dbReference type="NCBI Taxonomy" id="5963"/>
    <lineage>
        <taxon>Eukaryota</taxon>
        <taxon>Sar</taxon>
        <taxon>Alveolata</taxon>
        <taxon>Ciliophora</taxon>
        <taxon>Postciliodesmatophora</taxon>
        <taxon>Heterotrichea</taxon>
        <taxon>Heterotrichida</taxon>
        <taxon>Stentoridae</taxon>
        <taxon>Stentor</taxon>
    </lineage>
</organism>
<comment type="subcellular location">
    <subcellularLocation>
        <location evidence="1">Membrane</location>
        <topology evidence="1">Multi-pass membrane protein</topology>
    </subcellularLocation>
</comment>
<dbReference type="Pfam" id="PF00027">
    <property type="entry name" value="cNMP_binding"/>
    <property type="match status" value="1"/>
</dbReference>
<dbReference type="InterPro" id="IPR003938">
    <property type="entry name" value="K_chnl_volt-dep_EAG/ELK/ERG"/>
</dbReference>
<dbReference type="InterPro" id="IPR018490">
    <property type="entry name" value="cNMP-bd_dom_sf"/>
</dbReference>
<dbReference type="AlphaFoldDB" id="A0A1R2BK05"/>
<feature type="transmembrane region" description="Helical" evidence="8">
    <location>
        <begin position="280"/>
        <end position="304"/>
    </location>
</feature>
<comment type="caution">
    <text evidence="10">The sequence shown here is derived from an EMBL/GenBank/DDBJ whole genome shotgun (WGS) entry which is preliminary data.</text>
</comment>
<evidence type="ECO:0000256" key="1">
    <source>
        <dbReference type="ARBA" id="ARBA00004141"/>
    </source>
</evidence>
<keyword evidence="11" id="KW-1185">Reference proteome</keyword>
<dbReference type="PROSITE" id="PS50042">
    <property type="entry name" value="CNMP_BINDING_3"/>
    <property type="match status" value="1"/>
</dbReference>
<dbReference type="PRINTS" id="PR01463">
    <property type="entry name" value="EAGCHANLFMLY"/>
</dbReference>
<dbReference type="InterPro" id="IPR005821">
    <property type="entry name" value="Ion_trans_dom"/>
</dbReference>
<evidence type="ECO:0000313" key="11">
    <source>
        <dbReference type="Proteomes" id="UP000187209"/>
    </source>
</evidence>
<evidence type="ECO:0000256" key="2">
    <source>
        <dbReference type="ARBA" id="ARBA00022448"/>
    </source>
</evidence>
<protein>
    <recommendedName>
        <fullName evidence="9">Cyclic nucleotide-binding domain-containing protein</fullName>
    </recommendedName>
</protein>
<keyword evidence="3 8" id="KW-0812">Transmembrane</keyword>
<keyword evidence="7" id="KW-0407">Ion channel</keyword>
<dbReference type="SUPFAM" id="SSF51206">
    <property type="entry name" value="cAMP-binding domain-like"/>
    <property type="match status" value="1"/>
</dbReference>
<dbReference type="CDD" id="cd00038">
    <property type="entry name" value="CAP_ED"/>
    <property type="match status" value="1"/>
</dbReference>
<proteinExistence type="predicted"/>
<dbReference type="SUPFAM" id="SSF81324">
    <property type="entry name" value="Voltage-gated potassium channels"/>
    <property type="match status" value="1"/>
</dbReference>
<keyword evidence="6 8" id="KW-0472">Membrane</keyword>
<dbReference type="Gene3D" id="2.60.120.10">
    <property type="entry name" value="Jelly Rolls"/>
    <property type="match status" value="1"/>
</dbReference>
<evidence type="ECO:0000313" key="10">
    <source>
        <dbReference type="EMBL" id="OMJ77100.1"/>
    </source>
</evidence>
<sequence>MSNDDSNNEHSQVEEGKSLNWENLAVKLQKEQPRTRHLPEYKSIKFIIYPDDIFLDYWNMLIIILLLYTATVIPYRMILTGSDDTGFIIWDTIVDCLYFIDTLLNCIMAYYNEEGALVIEKKLILKKYATSWMFIDVSSCIPIQLIFQTDKNYSKFIRIGRLPRLYRLIKMAKLIRVVKVFKTRSEVLKYISEICKVDSGVEKLIWFLMTFLLMIHILACLWIFIGMYSLLDTVDNWIVRSGLQDHGISELYITGLYWCVTTLATVGYGDIHPYNTSERLFTSGVMLIGIFIYSYIIGSLTNLLSNLDTRKAKLTKKLEILDNLTQEYGFNQSFYKKLTVALEYQHLNNRQELSDLLEDIPAHLRTQLLVIIYQKVLESNAFFENKPSYFVAYVAPLLKPVRYDPEDYVYRQNDYAKDMYFIVKGEVAMLVPSPDATTEIIFNILSGSYYFGETDILFSEGKQRSCSVKCLGKCELLLFDHIDFENMLKKFEEESLEVMTLAHQRNERLEYKKQDAIKNYSEKNEIRKIRSFPAIEIPNNVKLLDIIAQSRSNSVASEQANGSSVEIKVTTRDDMLNIPRIMNFNPENTAVGNEEEDILSTKTLYNTVIEDKLVKEEDNLNFSKKKITEIENSVQECLLVLKNITEFFDVEYEPGLIHFASTFNYRDNLNI</sequence>
<keyword evidence="4 8" id="KW-1133">Transmembrane helix</keyword>
<name>A0A1R2BK05_9CILI</name>
<evidence type="ECO:0000256" key="7">
    <source>
        <dbReference type="ARBA" id="ARBA00023303"/>
    </source>
</evidence>
<gene>
    <name evidence="10" type="ORF">SteCoe_23371</name>
</gene>
<dbReference type="Gene3D" id="1.10.287.70">
    <property type="match status" value="1"/>
</dbReference>
<dbReference type="SMART" id="SM00100">
    <property type="entry name" value="cNMP"/>
    <property type="match status" value="1"/>
</dbReference>
<feature type="transmembrane region" description="Helical" evidence="8">
    <location>
        <begin position="57"/>
        <end position="75"/>
    </location>
</feature>
<dbReference type="Pfam" id="PF00520">
    <property type="entry name" value="Ion_trans"/>
    <property type="match status" value="1"/>
</dbReference>
<keyword evidence="2" id="KW-0813">Transport</keyword>
<dbReference type="PANTHER" id="PTHR47823">
    <property type="entry name" value="ION_TRANS DOMAIN-CONTAINING PROTEIN"/>
    <property type="match status" value="1"/>
</dbReference>
<feature type="transmembrane region" description="Helical" evidence="8">
    <location>
        <begin position="204"/>
        <end position="231"/>
    </location>
</feature>
<dbReference type="InterPro" id="IPR014710">
    <property type="entry name" value="RmlC-like_jellyroll"/>
</dbReference>
<dbReference type="PANTHER" id="PTHR47823:SF9">
    <property type="entry name" value="CHROMOSOME UNDETERMINED SCAFFOLD_10, WHOLE GENOME SHOTGUN SEQUENCE"/>
    <property type="match status" value="1"/>
</dbReference>
<evidence type="ECO:0000256" key="6">
    <source>
        <dbReference type="ARBA" id="ARBA00023136"/>
    </source>
</evidence>
<accession>A0A1R2BK05</accession>
<keyword evidence="5" id="KW-0406">Ion transport</keyword>